<accession>A0A516IQD4</accession>
<keyword evidence="1" id="KW-0732">Signal</keyword>
<dbReference type="AlphaFoldDB" id="A0A516IQD4"/>
<organism evidence="2 3">
    <name type="scientific">Sphingomonas xanthus</name>
    <dbReference type="NCBI Taxonomy" id="2594473"/>
    <lineage>
        <taxon>Bacteria</taxon>
        <taxon>Pseudomonadati</taxon>
        <taxon>Pseudomonadota</taxon>
        <taxon>Alphaproteobacteria</taxon>
        <taxon>Sphingomonadales</taxon>
        <taxon>Sphingomonadaceae</taxon>
        <taxon>Sphingomonas</taxon>
    </lineage>
</organism>
<evidence type="ECO:0000313" key="3">
    <source>
        <dbReference type="Proteomes" id="UP000321857"/>
    </source>
</evidence>
<evidence type="ECO:0000313" key="2">
    <source>
        <dbReference type="EMBL" id="QDP19131.1"/>
    </source>
</evidence>
<dbReference type="Proteomes" id="UP000321857">
    <property type="component" value="Chromosome"/>
</dbReference>
<feature type="chain" id="PRO_5022205710" description="RcnB family protein" evidence="1">
    <location>
        <begin position="22"/>
        <end position="130"/>
    </location>
</feature>
<dbReference type="KEGG" id="sxa:FMM02_03620"/>
<dbReference type="RefSeq" id="WP_147493585.1">
    <property type="nucleotide sequence ID" value="NZ_CP041659.1"/>
</dbReference>
<feature type="signal peptide" evidence="1">
    <location>
        <begin position="1"/>
        <end position="21"/>
    </location>
</feature>
<gene>
    <name evidence="2" type="ORF">FMM02_03620</name>
</gene>
<dbReference type="EMBL" id="CP041659">
    <property type="protein sequence ID" value="QDP19131.1"/>
    <property type="molecule type" value="Genomic_DNA"/>
</dbReference>
<evidence type="ECO:0008006" key="4">
    <source>
        <dbReference type="Google" id="ProtNLM"/>
    </source>
</evidence>
<dbReference type="Gene3D" id="3.10.450.160">
    <property type="entry name" value="inner membrane protein cigr"/>
    <property type="match status" value="1"/>
</dbReference>
<evidence type="ECO:0000256" key="1">
    <source>
        <dbReference type="SAM" id="SignalP"/>
    </source>
</evidence>
<protein>
    <recommendedName>
        <fullName evidence="4">RcnB family protein</fullName>
    </recommendedName>
</protein>
<keyword evidence="3" id="KW-1185">Reference proteome</keyword>
<proteinExistence type="predicted"/>
<reference evidence="2 3" key="1">
    <citation type="submission" date="2019-07" db="EMBL/GenBank/DDBJ databases">
        <title>Sphingomonas AE3 Genome sequencing and assembly.</title>
        <authorList>
            <person name="Kim H."/>
        </authorList>
    </citation>
    <scope>NUCLEOTIDE SEQUENCE [LARGE SCALE GENOMIC DNA]</scope>
    <source>
        <strain evidence="2 3">AE3</strain>
    </source>
</reference>
<name>A0A516IQD4_9SPHN</name>
<dbReference type="OrthoDB" id="7408224at2"/>
<sequence>MKQIIILAGTAALLSTTPAIAKPGKGNPHAGHANHQAMGHAGYGTGGCPPGLAKKNNGCLPPGQAKKLYNVGQRLPGSYGQMWSYNQVPYDLRSRYGFDPGDRYYYGDGYVYRVDPKTMLIRQVVSALLR</sequence>